<organism evidence="2 3">
    <name type="scientific">Tribonema minus</name>
    <dbReference type="NCBI Taxonomy" id="303371"/>
    <lineage>
        <taxon>Eukaryota</taxon>
        <taxon>Sar</taxon>
        <taxon>Stramenopiles</taxon>
        <taxon>Ochrophyta</taxon>
        <taxon>PX clade</taxon>
        <taxon>Xanthophyceae</taxon>
        <taxon>Tribonematales</taxon>
        <taxon>Tribonemataceae</taxon>
        <taxon>Tribonema</taxon>
    </lineage>
</organism>
<keyword evidence="3" id="KW-1185">Reference proteome</keyword>
<feature type="domain" description="Protein kinase" evidence="1">
    <location>
        <begin position="1"/>
        <end position="179"/>
    </location>
</feature>
<dbReference type="PROSITE" id="PS50011">
    <property type="entry name" value="PROTEIN_KINASE_DOM"/>
    <property type="match status" value="1"/>
</dbReference>
<dbReference type="EMBL" id="JAFCMP010000379">
    <property type="protein sequence ID" value="KAG5180583.1"/>
    <property type="molecule type" value="Genomic_DNA"/>
</dbReference>
<dbReference type="OrthoDB" id="1668230at2759"/>
<dbReference type="Proteomes" id="UP000664859">
    <property type="component" value="Unassembled WGS sequence"/>
</dbReference>
<sequence>MLRQLVHGLRFLHSTVRYVHADVEPKQLMLIGGLDALLIDVGVSGPVGRTIPGILYAGTVLFAADDVLAHMASGSMEQLAAQPHHDLVALVKTAAALGDDMMEIGASIAQCKIQEASSPQEKAQIAEASWRDNLTLPPWQRLVHDAHIAKTEAEYEVLCENLIVSPALKNTWGVPSPLW</sequence>
<evidence type="ECO:0000259" key="1">
    <source>
        <dbReference type="PROSITE" id="PS50011"/>
    </source>
</evidence>
<dbReference type="GO" id="GO:0005524">
    <property type="term" value="F:ATP binding"/>
    <property type="evidence" value="ECO:0007669"/>
    <property type="project" value="InterPro"/>
</dbReference>
<dbReference type="AlphaFoldDB" id="A0A835YTU2"/>
<gene>
    <name evidence="2" type="ORF">JKP88DRAFT_246699</name>
</gene>
<dbReference type="SUPFAM" id="SSF56112">
    <property type="entry name" value="Protein kinase-like (PK-like)"/>
    <property type="match status" value="1"/>
</dbReference>
<dbReference type="GO" id="GO:0004672">
    <property type="term" value="F:protein kinase activity"/>
    <property type="evidence" value="ECO:0007669"/>
    <property type="project" value="InterPro"/>
</dbReference>
<reference evidence="2" key="1">
    <citation type="submission" date="2021-02" db="EMBL/GenBank/DDBJ databases">
        <title>First Annotated Genome of the Yellow-green Alga Tribonema minus.</title>
        <authorList>
            <person name="Mahan K.M."/>
        </authorList>
    </citation>
    <scope>NUCLEOTIDE SEQUENCE</scope>
    <source>
        <strain evidence="2">UTEX B ZZ1240</strain>
    </source>
</reference>
<comment type="caution">
    <text evidence="2">The sequence shown here is derived from an EMBL/GenBank/DDBJ whole genome shotgun (WGS) entry which is preliminary data.</text>
</comment>
<evidence type="ECO:0000313" key="2">
    <source>
        <dbReference type="EMBL" id="KAG5180583.1"/>
    </source>
</evidence>
<proteinExistence type="predicted"/>
<dbReference type="Gene3D" id="1.10.510.10">
    <property type="entry name" value="Transferase(Phosphotransferase) domain 1"/>
    <property type="match status" value="1"/>
</dbReference>
<name>A0A835YTU2_9STRA</name>
<dbReference type="InterPro" id="IPR000719">
    <property type="entry name" value="Prot_kinase_dom"/>
</dbReference>
<protein>
    <recommendedName>
        <fullName evidence="1">Protein kinase domain-containing protein</fullName>
    </recommendedName>
</protein>
<dbReference type="InterPro" id="IPR011009">
    <property type="entry name" value="Kinase-like_dom_sf"/>
</dbReference>
<accession>A0A835YTU2</accession>
<evidence type="ECO:0000313" key="3">
    <source>
        <dbReference type="Proteomes" id="UP000664859"/>
    </source>
</evidence>